<evidence type="ECO:0000313" key="2">
    <source>
        <dbReference type="EMBL" id="KAH9311237.1"/>
    </source>
</evidence>
<reference evidence="2 3" key="1">
    <citation type="journal article" date="2021" name="Nat. Plants">
        <title>The Taxus genome provides insights into paclitaxel biosynthesis.</title>
        <authorList>
            <person name="Xiong X."/>
            <person name="Gou J."/>
            <person name="Liao Q."/>
            <person name="Li Y."/>
            <person name="Zhou Q."/>
            <person name="Bi G."/>
            <person name="Li C."/>
            <person name="Du R."/>
            <person name="Wang X."/>
            <person name="Sun T."/>
            <person name="Guo L."/>
            <person name="Liang H."/>
            <person name="Lu P."/>
            <person name="Wu Y."/>
            <person name="Zhang Z."/>
            <person name="Ro D.K."/>
            <person name="Shang Y."/>
            <person name="Huang S."/>
            <person name="Yan J."/>
        </authorList>
    </citation>
    <scope>NUCLEOTIDE SEQUENCE [LARGE SCALE GENOMIC DNA]</scope>
    <source>
        <strain evidence="2">Ta-2019</strain>
    </source>
</reference>
<sequence>LLQSGGDMRHSQIKSINSGDKKSKGKGNVKKNPATVPDSKDKLADKITKIHEELESRTSVVQQSEVQSEPSKRKRKRGDELRLLLESQQLATPGKRKRDRKKKYLDAKKKKHKKSTSDDDMEFPQHEKIKFGEVVSAPPKLEFPKKATAV</sequence>
<protein>
    <submittedName>
        <fullName evidence="2">Uncharacterized protein</fullName>
    </submittedName>
</protein>
<dbReference type="Proteomes" id="UP000824469">
    <property type="component" value="Unassembled WGS sequence"/>
</dbReference>
<comment type="caution">
    <text evidence="2">The sequence shown here is derived from an EMBL/GenBank/DDBJ whole genome shotgun (WGS) entry which is preliminary data.</text>
</comment>
<evidence type="ECO:0000313" key="3">
    <source>
        <dbReference type="Proteomes" id="UP000824469"/>
    </source>
</evidence>
<feature type="compositionally biased region" description="Basic and acidic residues" evidence="1">
    <location>
        <begin position="38"/>
        <end position="56"/>
    </location>
</feature>
<dbReference type="PANTHER" id="PTHR37218">
    <property type="entry name" value="COILED-COIL PROTEIN"/>
    <property type="match status" value="1"/>
</dbReference>
<organism evidence="2 3">
    <name type="scientific">Taxus chinensis</name>
    <name type="common">Chinese yew</name>
    <name type="synonym">Taxus wallichiana var. chinensis</name>
    <dbReference type="NCBI Taxonomy" id="29808"/>
    <lineage>
        <taxon>Eukaryota</taxon>
        <taxon>Viridiplantae</taxon>
        <taxon>Streptophyta</taxon>
        <taxon>Embryophyta</taxon>
        <taxon>Tracheophyta</taxon>
        <taxon>Spermatophyta</taxon>
        <taxon>Pinopsida</taxon>
        <taxon>Pinidae</taxon>
        <taxon>Conifers II</taxon>
        <taxon>Cupressales</taxon>
        <taxon>Taxaceae</taxon>
        <taxon>Taxus</taxon>
    </lineage>
</organism>
<dbReference type="OMA" id="EFPQHEK"/>
<dbReference type="AlphaFoldDB" id="A0AA38FUN5"/>
<gene>
    <name evidence="2" type="ORF">KI387_026272</name>
</gene>
<proteinExistence type="predicted"/>
<feature type="non-terminal residue" evidence="2">
    <location>
        <position position="150"/>
    </location>
</feature>
<feature type="compositionally biased region" description="Polar residues" evidence="1">
    <location>
        <begin position="57"/>
        <end position="69"/>
    </location>
</feature>
<feature type="compositionally biased region" description="Basic residues" evidence="1">
    <location>
        <begin position="94"/>
        <end position="114"/>
    </location>
</feature>
<dbReference type="EMBL" id="JAHRHJ020000006">
    <property type="protein sequence ID" value="KAH9311237.1"/>
    <property type="molecule type" value="Genomic_DNA"/>
</dbReference>
<feature type="non-terminal residue" evidence="2">
    <location>
        <position position="1"/>
    </location>
</feature>
<accession>A0AA38FUN5</accession>
<dbReference type="PANTHER" id="PTHR37218:SF2">
    <property type="entry name" value="COILED-COIL PROTEIN"/>
    <property type="match status" value="1"/>
</dbReference>
<keyword evidence="3" id="KW-1185">Reference proteome</keyword>
<name>A0AA38FUN5_TAXCH</name>
<feature type="region of interest" description="Disordered" evidence="1">
    <location>
        <begin position="1"/>
        <end position="124"/>
    </location>
</feature>
<evidence type="ECO:0000256" key="1">
    <source>
        <dbReference type="SAM" id="MobiDB-lite"/>
    </source>
</evidence>